<dbReference type="Proteomes" id="UP001208938">
    <property type="component" value="Unassembled WGS sequence"/>
</dbReference>
<dbReference type="RefSeq" id="WP_264505752.1">
    <property type="nucleotide sequence ID" value="NZ_JAPDFL010000001.1"/>
</dbReference>
<feature type="domain" description="POTRA" evidence="10">
    <location>
        <begin position="15"/>
        <end position="82"/>
    </location>
</feature>
<evidence type="ECO:0000256" key="9">
    <source>
        <dbReference type="NCBIfam" id="TIGR03303"/>
    </source>
</evidence>
<evidence type="ECO:0000256" key="2">
    <source>
        <dbReference type="ARBA" id="ARBA00022452"/>
    </source>
</evidence>
<organism evidence="11 12">
    <name type="scientific">Pararhodobacter zhoushanensis</name>
    <dbReference type="NCBI Taxonomy" id="2479545"/>
    <lineage>
        <taxon>Bacteria</taxon>
        <taxon>Pseudomonadati</taxon>
        <taxon>Pseudomonadota</taxon>
        <taxon>Alphaproteobacteria</taxon>
        <taxon>Rhodobacterales</taxon>
        <taxon>Paracoccaceae</taxon>
        <taxon>Pararhodobacter</taxon>
    </lineage>
</organism>
<keyword evidence="2 8" id="KW-1134">Transmembrane beta strand</keyword>
<evidence type="ECO:0000256" key="3">
    <source>
        <dbReference type="ARBA" id="ARBA00022692"/>
    </source>
</evidence>
<dbReference type="HAMAP" id="MF_01430">
    <property type="entry name" value="OM_assembly_BamA"/>
    <property type="match status" value="1"/>
</dbReference>
<dbReference type="NCBIfam" id="TIGR03303">
    <property type="entry name" value="OM_YaeT"/>
    <property type="match status" value="1"/>
</dbReference>
<comment type="similarity">
    <text evidence="8">Belongs to the BamA family.</text>
</comment>
<comment type="subunit">
    <text evidence="8">Part of the Bam complex.</text>
</comment>
<protein>
    <recommendedName>
        <fullName evidence="8 9">Outer membrane protein assembly factor BamA</fullName>
    </recommendedName>
</protein>
<evidence type="ECO:0000256" key="7">
    <source>
        <dbReference type="ARBA" id="ARBA00023237"/>
    </source>
</evidence>
<keyword evidence="4 8" id="KW-0732">Signal</keyword>
<name>A0ABT3GZ22_9RHOB</name>
<evidence type="ECO:0000313" key="12">
    <source>
        <dbReference type="Proteomes" id="UP001208938"/>
    </source>
</evidence>
<evidence type="ECO:0000256" key="5">
    <source>
        <dbReference type="ARBA" id="ARBA00022737"/>
    </source>
</evidence>
<dbReference type="InterPro" id="IPR039910">
    <property type="entry name" value="D15-like"/>
</dbReference>
<evidence type="ECO:0000256" key="6">
    <source>
        <dbReference type="ARBA" id="ARBA00023136"/>
    </source>
</evidence>
<dbReference type="PANTHER" id="PTHR12815">
    <property type="entry name" value="SORTING AND ASSEMBLY MACHINERY SAMM50 PROTEIN FAMILY MEMBER"/>
    <property type="match status" value="1"/>
</dbReference>
<evidence type="ECO:0000256" key="1">
    <source>
        <dbReference type="ARBA" id="ARBA00004370"/>
    </source>
</evidence>
<evidence type="ECO:0000259" key="10">
    <source>
        <dbReference type="PROSITE" id="PS51779"/>
    </source>
</evidence>
<sequence length="765" mass="83308">MISAGVGTSAGAQTYQFSTIQVDGNALIDDDTIVSFARIVRNRSMSASELNAAYQRVAGTGFFRQVDFTPSGNRLVINVQEYPLIGQVAFEGNRRLDDDRLRPVVTSRSGGVYSPATAEADANAIAEAYADAGRLSARVTPRLIERAGGRVDLAFEIEEGAVVEIERISFVGNRSFSPRRLRNAVASAQAGRLSTFFRADNYNEARVASDRQSLQDFYLSRGYLDVQVLSGVTELARERDGAYVTFTIREGQQYRVGNVRVVSEIGGIDPAAYQAGLTDRTGVLFTPTVLENMIQQAEEVGYESGQRFVRAEPRLTRNERTGTIDVELALVRGDRVFIERIDIQGNVTTQDRVIRRQFDVAEGDPLNPREIREAAARIRALGYFSDVQVNPTQGSNPEQAVVDVRVDETTTGSLGFGLSYGASDGIGGNITYNETNFLGRGQSLNLTFSTVSNAQSLSMSLTEPALLGRNLALGLSLGLSTATSNGSSTQFGTRVVQFSPSLTFPVSEYGRLGVRMSLSSNEITVGPIPTPASDDTVATRIRRDAGRAITSSVGYTYSFDTRSNGTDPDRGFVFRFSQDIAGLGGDRRWLRSTLMTGYERRIANGDVTLRAEFEAGAVFHESGASRINERFVLTSEQFRGFDSYGMGPVAYSANGTRNGLGGNFFAVARFEAEFPLGLPQEYNMHGGLFLDVGSVWGVDELYAAACTPGAETNCAYSDRALRAAAGFSLFWGSPLGPLRFNFAVPLMEEDYDRSRRFDLSLATRF</sequence>
<comment type="subcellular location">
    <subcellularLocation>
        <location evidence="8">Cell outer membrane</location>
    </subcellularLocation>
    <subcellularLocation>
        <location evidence="1">Membrane</location>
    </subcellularLocation>
</comment>
<dbReference type="Pfam" id="PF07244">
    <property type="entry name" value="POTRA"/>
    <property type="match status" value="3"/>
</dbReference>
<evidence type="ECO:0000256" key="8">
    <source>
        <dbReference type="HAMAP-Rule" id="MF_01430"/>
    </source>
</evidence>
<feature type="domain" description="POTRA" evidence="10">
    <location>
        <begin position="83"/>
        <end position="160"/>
    </location>
</feature>
<comment type="function">
    <text evidence="8">Part of the outer membrane protein assembly complex, which is involved in assembly and insertion of beta-barrel proteins into the outer membrane.</text>
</comment>
<comment type="caution">
    <text evidence="11">The sequence shown here is derived from an EMBL/GenBank/DDBJ whole genome shotgun (WGS) entry which is preliminary data.</text>
</comment>
<keyword evidence="3 8" id="KW-0812">Transmembrane</keyword>
<dbReference type="InterPro" id="IPR034746">
    <property type="entry name" value="POTRA"/>
</dbReference>
<dbReference type="PANTHER" id="PTHR12815:SF47">
    <property type="entry name" value="TRANSLOCATION AND ASSEMBLY MODULE SUBUNIT TAMA"/>
    <property type="match status" value="1"/>
</dbReference>
<dbReference type="Gene3D" id="2.40.160.50">
    <property type="entry name" value="membrane protein fhac: a member of the omp85/tpsb transporter family"/>
    <property type="match status" value="1"/>
</dbReference>
<keyword evidence="12" id="KW-1185">Reference proteome</keyword>
<gene>
    <name evidence="8 11" type="primary">bamA</name>
    <name evidence="11" type="ORF">OKW52_11045</name>
</gene>
<keyword evidence="7 8" id="KW-0998">Cell outer membrane</keyword>
<dbReference type="EMBL" id="JAPDFL010000001">
    <property type="protein sequence ID" value="MCW1932777.1"/>
    <property type="molecule type" value="Genomic_DNA"/>
</dbReference>
<proteinExistence type="inferred from homology"/>
<reference evidence="11 12" key="1">
    <citation type="submission" date="2022-10" db="EMBL/GenBank/DDBJ databases">
        <title>Pararhodobacter sp. nov., isolated from marine algae.</title>
        <authorList>
            <person name="Choi B.J."/>
            <person name="Kim J.M."/>
            <person name="Lee J.K."/>
            <person name="Choi D.G."/>
            <person name="Jeon C.O."/>
        </authorList>
    </citation>
    <scope>NUCLEOTIDE SEQUENCE [LARGE SCALE GENOMIC DNA]</scope>
    <source>
        <strain evidence="11 12">ZQ420</strain>
    </source>
</reference>
<dbReference type="InterPro" id="IPR023707">
    <property type="entry name" value="OM_assembly_BamA"/>
</dbReference>
<dbReference type="Pfam" id="PF01103">
    <property type="entry name" value="Omp85"/>
    <property type="match status" value="1"/>
</dbReference>
<dbReference type="PROSITE" id="PS51779">
    <property type="entry name" value="POTRA"/>
    <property type="match status" value="3"/>
</dbReference>
<evidence type="ECO:0000256" key="4">
    <source>
        <dbReference type="ARBA" id="ARBA00022729"/>
    </source>
</evidence>
<feature type="domain" description="POTRA" evidence="10">
    <location>
        <begin position="336"/>
        <end position="409"/>
    </location>
</feature>
<dbReference type="Gene3D" id="3.10.20.310">
    <property type="entry name" value="membrane protein fhac"/>
    <property type="match status" value="4"/>
</dbReference>
<evidence type="ECO:0000313" key="11">
    <source>
        <dbReference type="EMBL" id="MCW1932777.1"/>
    </source>
</evidence>
<keyword evidence="6 8" id="KW-0472">Membrane</keyword>
<accession>A0ABT3GZ22</accession>
<dbReference type="InterPro" id="IPR000184">
    <property type="entry name" value="Bac_surfAg_D15"/>
</dbReference>
<keyword evidence="5 8" id="KW-0677">Repeat</keyword>
<dbReference type="PIRSF" id="PIRSF006076">
    <property type="entry name" value="OM_assembly_OMP85"/>
    <property type="match status" value="1"/>
</dbReference>
<dbReference type="InterPro" id="IPR010827">
    <property type="entry name" value="BamA/TamA_POTRA"/>
</dbReference>